<comment type="caution">
    <text evidence="2">The sequence shown here is derived from an EMBL/GenBank/DDBJ whole genome shotgun (WGS) entry which is preliminary data.</text>
</comment>
<sequence>MGDPAERYVDRVAAGPGGAMTVDGGGVITGDLTVATTAPPGGPAHVTVQYTGAEEWYVLAGSPVPVPPEGLRALHESVLERVRRGAAAEVPRPGPDTDPDTGPDTGTAAGPDTAPG</sequence>
<protein>
    <submittedName>
        <fullName evidence="2">Uncharacterized protein</fullName>
    </submittedName>
</protein>
<dbReference type="EMBL" id="BNBD01000011">
    <property type="protein sequence ID" value="GHF61883.1"/>
    <property type="molecule type" value="Genomic_DNA"/>
</dbReference>
<dbReference type="AlphaFoldDB" id="A0A919B8B9"/>
<organism evidence="2 3">
    <name type="scientific">Streptomyces mashuensis</name>
    <dbReference type="NCBI Taxonomy" id="33904"/>
    <lineage>
        <taxon>Bacteria</taxon>
        <taxon>Bacillati</taxon>
        <taxon>Actinomycetota</taxon>
        <taxon>Actinomycetes</taxon>
        <taxon>Kitasatosporales</taxon>
        <taxon>Streptomycetaceae</taxon>
        <taxon>Streptomyces</taxon>
    </lineage>
</organism>
<dbReference type="RefSeq" id="WP_229891467.1">
    <property type="nucleotide sequence ID" value="NZ_BNBD01000011.1"/>
</dbReference>
<evidence type="ECO:0000313" key="3">
    <source>
        <dbReference type="Proteomes" id="UP000638313"/>
    </source>
</evidence>
<evidence type="ECO:0000313" key="2">
    <source>
        <dbReference type="EMBL" id="GHF61883.1"/>
    </source>
</evidence>
<dbReference type="Proteomes" id="UP000638313">
    <property type="component" value="Unassembled WGS sequence"/>
</dbReference>
<name>A0A919B8B9_9ACTN</name>
<feature type="region of interest" description="Disordered" evidence="1">
    <location>
        <begin position="82"/>
        <end position="116"/>
    </location>
</feature>
<keyword evidence="3" id="KW-1185">Reference proteome</keyword>
<reference evidence="2" key="2">
    <citation type="submission" date="2020-09" db="EMBL/GenBank/DDBJ databases">
        <authorList>
            <person name="Sun Q."/>
            <person name="Ohkuma M."/>
        </authorList>
    </citation>
    <scope>NUCLEOTIDE SEQUENCE</scope>
    <source>
        <strain evidence="2">JCM 4059</strain>
    </source>
</reference>
<proteinExistence type="predicted"/>
<accession>A0A919B8B9</accession>
<evidence type="ECO:0000256" key="1">
    <source>
        <dbReference type="SAM" id="MobiDB-lite"/>
    </source>
</evidence>
<reference evidence="2" key="1">
    <citation type="journal article" date="2014" name="Int. J. Syst. Evol. Microbiol.">
        <title>Complete genome sequence of Corynebacterium casei LMG S-19264T (=DSM 44701T), isolated from a smear-ripened cheese.</title>
        <authorList>
            <consortium name="US DOE Joint Genome Institute (JGI-PGF)"/>
            <person name="Walter F."/>
            <person name="Albersmeier A."/>
            <person name="Kalinowski J."/>
            <person name="Ruckert C."/>
        </authorList>
    </citation>
    <scope>NUCLEOTIDE SEQUENCE</scope>
    <source>
        <strain evidence="2">JCM 4059</strain>
    </source>
</reference>
<feature type="compositionally biased region" description="Low complexity" evidence="1">
    <location>
        <begin position="100"/>
        <end position="116"/>
    </location>
</feature>
<gene>
    <name evidence="2" type="ORF">GCM10010218_49370</name>
</gene>